<dbReference type="Proteomes" id="UP000464378">
    <property type="component" value="Chromosome"/>
</dbReference>
<dbReference type="InterPro" id="IPR006311">
    <property type="entry name" value="TAT_signal"/>
</dbReference>
<dbReference type="SUPFAM" id="SSF53649">
    <property type="entry name" value="Alkaline phosphatase-like"/>
    <property type="match status" value="1"/>
</dbReference>
<gene>
    <name evidence="2" type="ORF">GMBLW1_50550</name>
</gene>
<dbReference type="Pfam" id="PF07394">
    <property type="entry name" value="DUF1501"/>
    <property type="match status" value="1"/>
</dbReference>
<dbReference type="PANTHER" id="PTHR43737">
    <property type="entry name" value="BLL7424 PROTEIN"/>
    <property type="match status" value="1"/>
</dbReference>
<dbReference type="EMBL" id="LR593887">
    <property type="protein sequence ID" value="VTS05641.1"/>
    <property type="molecule type" value="Genomic_DNA"/>
</dbReference>
<organism evidence="2">
    <name type="scientific">Tuwongella immobilis</name>
    <dbReference type="NCBI Taxonomy" id="692036"/>
    <lineage>
        <taxon>Bacteria</taxon>
        <taxon>Pseudomonadati</taxon>
        <taxon>Planctomycetota</taxon>
        <taxon>Planctomycetia</taxon>
        <taxon>Gemmatales</taxon>
        <taxon>Gemmataceae</taxon>
        <taxon>Tuwongella</taxon>
    </lineage>
</organism>
<dbReference type="InterPro" id="IPR010869">
    <property type="entry name" value="DUF1501"/>
</dbReference>
<evidence type="ECO:0000313" key="2">
    <source>
        <dbReference type="EMBL" id="VIP04138.1"/>
    </source>
</evidence>
<dbReference type="Gene3D" id="3.40.720.10">
    <property type="entry name" value="Alkaline Phosphatase, subunit A"/>
    <property type="match status" value="1"/>
</dbReference>
<evidence type="ECO:0000313" key="3">
    <source>
        <dbReference type="Proteomes" id="UP000464378"/>
    </source>
</evidence>
<dbReference type="PROSITE" id="PS51318">
    <property type="entry name" value="TAT"/>
    <property type="match status" value="1"/>
</dbReference>
<protein>
    <recommendedName>
        <fullName evidence="4">DUF1501 domain-containing protein</fullName>
    </recommendedName>
</protein>
<dbReference type="AlphaFoldDB" id="A0A6C2YR65"/>
<accession>A0A6C2YR65</accession>
<dbReference type="InParanoid" id="A0A6C2YR65"/>
<name>A0A6C2YR65_9BACT</name>
<evidence type="ECO:0000256" key="1">
    <source>
        <dbReference type="SAM" id="SignalP"/>
    </source>
</evidence>
<sequence length="426" mass="45750">MMNRRHFMSHVAGLSALAAPSASFLSGLHAQAPTMKKNHKSLIVLWMSGGPTTLDLWDPKPGHPNGGLFKPMNTAASGVQLTEHLPNVAKQMKNLALIRSLTTSEGDHMRGTQLMHTGMSPNPIVEYPQIGSVLAQQMAEQANDVPPFIAINGARLNNGGFLGMKYAPFTIQNPGSPPENIRPPKEVGEVATRMERRATLFNSLESRFQSSTGIPTDAAKAHKDVYDKALNLVVSSRKDVFSLDKEPTALQAEYGNNPFGKGCLLARKLVEAGSLCVQVELGGWDMHQNIFAALHTTGMTGRLDILDKAMGALTRDLKDRGLLESTVIMWMGEFGRTPRINQNGGRDHYPRAWSVVVGGGSIKGGQAFGATDAGGEAVKDNPVRIQDVFATVYKGLGLDPTTQVRDNLGRPMAIAGEGKPISALVG</sequence>
<feature type="chain" id="PRO_5036172823" description="DUF1501 domain-containing protein" evidence="1">
    <location>
        <begin position="19"/>
        <end position="426"/>
    </location>
</feature>
<dbReference type="KEGG" id="tim:GMBLW1_50550"/>
<feature type="signal peptide" evidence="1">
    <location>
        <begin position="1"/>
        <end position="18"/>
    </location>
</feature>
<dbReference type="EMBL" id="LR586016">
    <property type="protein sequence ID" value="VIP04138.1"/>
    <property type="molecule type" value="Genomic_DNA"/>
</dbReference>
<keyword evidence="3" id="KW-1185">Reference proteome</keyword>
<keyword evidence="1" id="KW-0732">Signal</keyword>
<dbReference type="InterPro" id="IPR017850">
    <property type="entry name" value="Alkaline_phosphatase_core_sf"/>
</dbReference>
<evidence type="ECO:0008006" key="4">
    <source>
        <dbReference type="Google" id="ProtNLM"/>
    </source>
</evidence>
<dbReference type="RefSeq" id="WP_197740747.1">
    <property type="nucleotide sequence ID" value="NZ_LR593887.1"/>
</dbReference>
<proteinExistence type="predicted"/>
<dbReference type="PANTHER" id="PTHR43737:SF1">
    <property type="entry name" value="DUF1501 DOMAIN-CONTAINING PROTEIN"/>
    <property type="match status" value="1"/>
</dbReference>
<reference evidence="2" key="1">
    <citation type="submission" date="2019-04" db="EMBL/GenBank/DDBJ databases">
        <authorList>
            <consortium name="Science for Life Laboratories"/>
        </authorList>
    </citation>
    <scope>NUCLEOTIDE SEQUENCE</scope>
    <source>
        <strain evidence="2">MBLW1</strain>
    </source>
</reference>